<feature type="compositionally biased region" description="Basic and acidic residues" evidence="1">
    <location>
        <begin position="38"/>
        <end position="58"/>
    </location>
</feature>
<evidence type="ECO:0000256" key="1">
    <source>
        <dbReference type="SAM" id="MobiDB-lite"/>
    </source>
</evidence>
<dbReference type="AlphaFoldDB" id="A0AAP0P3I2"/>
<reference evidence="2 3" key="1">
    <citation type="submission" date="2024-01" db="EMBL/GenBank/DDBJ databases">
        <title>Genome assemblies of Stephania.</title>
        <authorList>
            <person name="Yang L."/>
        </authorList>
    </citation>
    <scope>NUCLEOTIDE SEQUENCE [LARGE SCALE GENOMIC DNA]</scope>
    <source>
        <strain evidence="2">JXDWG</strain>
        <tissue evidence="2">Leaf</tissue>
    </source>
</reference>
<evidence type="ECO:0000313" key="3">
    <source>
        <dbReference type="Proteomes" id="UP001419268"/>
    </source>
</evidence>
<protein>
    <submittedName>
        <fullName evidence="2">Uncharacterized protein</fullName>
    </submittedName>
</protein>
<accession>A0AAP0P3I2</accession>
<name>A0AAP0P3I2_9MAGN</name>
<keyword evidence="3" id="KW-1185">Reference proteome</keyword>
<feature type="region of interest" description="Disordered" evidence="1">
    <location>
        <begin position="34"/>
        <end position="78"/>
    </location>
</feature>
<proteinExistence type="predicted"/>
<evidence type="ECO:0000313" key="2">
    <source>
        <dbReference type="EMBL" id="KAK9126116.1"/>
    </source>
</evidence>
<organism evidence="2 3">
    <name type="scientific">Stephania cephalantha</name>
    <dbReference type="NCBI Taxonomy" id="152367"/>
    <lineage>
        <taxon>Eukaryota</taxon>
        <taxon>Viridiplantae</taxon>
        <taxon>Streptophyta</taxon>
        <taxon>Embryophyta</taxon>
        <taxon>Tracheophyta</taxon>
        <taxon>Spermatophyta</taxon>
        <taxon>Magnoliopsida</taxon>
        <taxon>Ranunculales</taxon>
        <taxon>Menispermaceae</taxon>
        <taxon>Menispermoideae</taxon>
        <taxon>Cissampelideae</taxon>
        <taxon>Stephania</taxon>
    </lineage>
</organism>
<gene>
    <name evidence="2" type="ORF">Scep_014962</name>
</gene>
<sequence>MSHHTYQSHHPIPPVTFLSPTFLSHLQTKFFLFSPSHTRAERKEKKEREEREREKESEVGDGAAELTSGAGGLWQRLQ</sequence>
<comment type="caution">
    <text evidence="2">The sequence shown here is derived from an EMBL/GenBank/DDBJ whole genome shotgun (WGS) entry which is preliminary data.</text>
</comment>
<dbReference type="EMBL" id="JBBNAG010000006">
    <property type="protein sequence ID" value="KAK9126116.1"/>
    <property type="molecule type" value="Genomic_DNA"/>
</dbReference>
<dbReference type="Proteomes" id="UP001419268">
    <property type="component" value="Unassembled WGS sequence"/>
</dbReference>